<sequence>MPRDYMLDMVEEFGRTLRAVLDLKNENPVKAMEIIATAFHGTKFRDKAFFDSLSADQLGKFIEENNIDYRSLDLFIDLLLEEIDIIADKKLLISKVDFLIQYTYQKEREHKIFSLKRNQQQERLKHLLQR</sequence>
<name>A0A6N8J1H0_9BACT</name>
<dbReference type="EMBL" id="WRXO01000001">
    <property type="protein sequence ID" value="MVT39057.1"/>
    <property type="molecule type" value="Genomic_DNA"/>
</dbReference>
<evidence type="ECO:0000313" key="1">
    <source>
        <dbReference type="EMBL" id="MVT39057.1"/>
    </source>
</evidence>
<proteinExistence type="predicted"/>
<accession>A0A6N8J1H0</accession>
<organism evidence="1 2">
    <name type="scientific">Chitinophaga oryziterrae</name>
    <dbReference type="NCBI Taxonomy" id="1031224"/>
    <lineage>
        <taxon>Bacteria</taxon>
        <taxon>Pseudomonadati</taxon>
        <taxon>Bacteroidota</taxon>
        <taxon>Chitinophagia</taxon>
        <taxon>Chitinophagales</taxon>
        <taxon>Chitinophagaceae</taxon>
        <taxon>Chitinophaga</taxon>
    </lineage>
</organism>
<gene>
    <name evidence="1" type="ORF">GO495_00555</name>
</gene>
<dbReference type="Proteomes" id="UP000468388">
    <property type="component" value="Unassembled WGS sequence"/>
</dbReference>
<dbReference type="RefSeq" id="WP_157297762.1">
    <property type="nucleotide sequence ID" value="NZ_BAAAZB010000005.1"/>
</dbReference>
<keyword evidence="2" id="KW-1185">Reference proteome</keyword>
<dbReference type="AlphaFoldDB" id="A0A6N8J1H0"/>
<dbReference type="OrthoDB" id="670595at2"/>
<comment type="caution">
    <text evidence="1">The sequence shown here is derived from an EMBL/GenBank/DDBJ whole genome shotgun (WGS) entry which is preliminary data.</text>
</comment>
<protein>
    <submittedName>
        <fullName evidence="1">Uncharacterized protein</fullName>
    </submittedName>
</protein>
<evidence type="ECO:0000313" key="2">
    <source>
        <dbReference type="Proteomes" id="UP000468388"/>
    </source>
</evidence>
<reference evidence="1 2" key="1">
    <citation type="submission" date="2019-12" db="EMBL/GenBank/DDBJ databases">
        <title>The draft genomic sequence of strain Chitinophaga oryziterrae JCM 16595.</title>
        <authorList>
            <person name="Zhang X."/>
        </authorList>
    </citation>
    <scope>NUCLEOTIDE SEQUENCE [LARGE SCALE GENOMIC DNA]</scope>
    <source>
        <strain evidence="1 2">JCM 16595</strain>
    </source>
</reference>